<dbReference type="EMBL" id="FUYH01000006">
    <property type="protein sequence ID" value="SKA85395.1"/>
    <property type="molecule type" value="Genomic_DNA"/>
</dbReference>
<gene>
    <name evidence="9" type="ORF">SAMN05443428_106158</name>
</gene>
<keyword evidence="6 7" id="KW-0472">Membrane</keyword>
<evidence type="ECO:0000256" key="6">
    <source>
        <dbReference type="ARBA" id="ARBA00023136"/>
    </source>
</evidence>
<evidence type="ECO:0000259" key="8">
    <source>
        <dbReference type="Pfam" id="PF09335"/>
    </source>
</evidence>
<protein>
    <submittedName>
        <fullName evidence="9">Membrane protein DedA, SNARE-associated domain</fullName>
    </submittedName>
</protein>
<dbReference type="Proteomes" id="UP000190105">
    <property type="component" value="Unassembled WGS sequence"/>
</dbReference>
<dbReference type="PANTHER" id="PTHR42709">
    <property type="entry name" value="ALKALINE PHOSPHATASE LIKE PROTEIN"/>
    <property type="match status" value="1"/>
</dbReference>
<feature type="transmembrane region" description="Helical" evidence="7">
    <location>
        <begin position="144"/>
        <end position="164"/>
    </location>
</feature>
<keyword evidence="4 7" id="KW-0812">Transmembrane</keyword>
<evidence type="ECO:0000256" key="3">
    <source>
        <dbReference type="ARBA" id="ARBA00022475"/>
    </source>
</evidence>
<accession>A0A1T4X8G7</accession>
<keyword evidence="5 7" id="KW-1133">Transmembrane helix</keyword>
<feature type="transmembrane region" description="Helical" evidence="7">
    <location>
        <begin position="185"/>
        <end position="204"/>
    </location>
</feature>
<keyword evidence="10" id="KW-1185">Reference proteome</keyword>
<dbReference type="InterPro" id="IPR051311">
    <property type="entry name" value="DedA_domain"/>
</dbReference>
<feature type="domain" description="VTT" evidence="8">
    <location>
        <begin position="41"/>
        <end position="166"/>
    </location>
</feature>
<evidence type="ECO:0000313" key="9">
    <source>
        <dbReference type="EMBL" id="SKA85395.1"/>
    </source>
</evidence>
<name>A0A1T4X8G7_9CLOT</name>
<feature type="transmembrane region" description="Helical" evidence="7">
    <location>
        <begin position="60"/>
        <end position="81"/>
    </location>
</feature>
<dbReference type="PANTHER" id="PTHR42709:SF6">
    <property type="entry name" value="UNDECAPRENYL PHOSPHATE TRANSPORTER A"/>
    <property type="match status" value="1"/>
</dbReference>
<dbReference type="STRING" id="1147123.SAMN05443428_106158"/>
<feature type="transmembrane region" description="Helical" evidence="7">
    <location>
        <begin position="21"/>
        <end position="40"/>
    </location>
</feature>
<evidence type="ECO:0000256" key="7">
    <source>
        <dbReference type="SAM" id="Phobius"/>
    </source>
</evidence>
<dbReference type="Pfam" id="PF09335">
    <property type="entry name" value="VTT_dom"/>
    <property type="match status" value="1"/>
</dbReference>
<sequence>MITLEKYLLEYIKSTALTNPFYVYAFSFINAVLQILFPPYPGDTLTIFQGYLTSKGYLNIYFVTFSTLLGTYVSSLLLYFIGFKFSKSVFLNKFIEKYFNLRKIDKAEMWFEKYGSFAIIINKFLPGIGSLTFITAGLFQLPPISAFISIGIATIIHNTIIIMAGRLTGDNIILIKQTLKEYNKVIVIAVIIIFVVYSYVKLFYKNKYANSK</sequence>
<feature type="transmembrane region" description="Helical" evidence="7">
    <location>
        <begin position="114"/>
        <end position="138"/>
    </location>
</feature>
<keyword evidence="3" id="KW-1003">Cell membrane</keyword>
<dbReference type="OrthoDB" id="9813426at2"/>
<dbReference type="InterPro" id="IPR032816">
    <property type="entry name" value="VTT_dom"/>
</dbReference>
<evidence type="ECO:0000256" key="1">
    <source>
        <dbReference type="ARBA" id="ARBA00004651"/>
    </source>
</evidence>
<dbReference type="AlphaFoldDB" id="A0A1T4X8G7"/>
<evidence type="ECO:0000256" key="2">
    <source>
        <dbReference type="ARBA" id="ARBA00010792"/>
    </source>
</evidence>
<evidence type="ECO:0000256" key="5">
    <source>
        <dbReference type="ARBA" id="ARBA00022989"/>
    </source>
</evidence>
<reference evidence="10" key="1">
    <citation type="submission" date="2017-02" db="EMBL/GenBank/DDBJ databases">
        <authorList>
            <person name="Varghese N."/>
            <person name="Submissions S."/>
        </authorList>
    </citation>
    <scope>NUCLEOTIDE SEQUENCE [LARGE SCALE GENOMIC DNA]</scope>
    <source>
        <strain evidence="10">USBA 833</strain>
    </source>
</reference>
<proteinExistence type="inferred from homology"/>
<dbReference type="GO" id="GO:0005886">
    <property type="term" value="C:plasma membrane"/>
    <property type="evidence" value="ECO:0007669"/>
    <property type="project" value="UniProtKB-SubCell"/>
</dbReference>
<comment type="subcellular location">
    <subcellularLocation>
        <location evidence="1">Cell membrane</location>
        <topology evidence="1">Multi-pass membrane protein</topology>
    </subcellularLocation>
</comment>
<comment type="similarity">
    <text evidence="2">Belongs to the DedA family.</text>
</comment>
<evidence type="ECO:0000256" key="4">
    <source>
        <dbReference type="ARBA" id="ARBA00022692"/>
    </source>
</evidence>
<organism evidence="9 10">
    <name type="scientific">Caloramator quimbayensis</name>
    <dbReference type="NCBI Taxonomy" id="1147123"/>
    <lineage>
        <taxon>Bacteria</taxon>
        <taxon>Bacillati</taxon>
        <taxon>Bacillota</taxon>
        <taxon>Clostridia</taxon>
        <taxon>Eubacteriales</taxon>
        <taxon>Clostridiaceae</taxon>
        <taxon>Caloramator</taxon>
    </lineage>
</organism>
<evidence type="ECO:0000313" key="10">
    <source>
        <dbReference type="Proteomes" id="UP000190105"/>
    </source>
</evidence>